<dbReference type="AlphaFoldDB" id="A0A255XIG4"/>
<keyword evidence="2" id="KW-1185">Reference proteome</keyword>
<dbReference type="RefSeq" id="WP_094410411.1">
    <property type="nucleotide sequence ID" value="NZ_BMJZ01000003.1"/>
</dbReference>
<evidence type="ECO:0000313" key="2">
    <source>
        <dbReference type="Proteomes" id="UP000216361"/>
    </source>
</evidence>
<dbReference type="OrthoDB" id="9799670at2"/>
<name>A0A255XIG4_9PROT</name>
<dbReference type="InterPro" id="IPR019270">
    <property type="entry name" value="DUF2283"/>
</dbReference>
<organism evidence="1 2">
    <name type="scientific">Elstera cyanobacteriorum</name>
    <dbReference type="NCBI Taxonomy" id="2022747"/>
    <lineage>
        <taxon>Bacteria</taxon>
        <taxon>Pseudomonadati</taxon>
        <taxon>Pseudomonadota</taxon>
        <taxon>Alphaproteobacteria</taxon>
        <taxon>Rhodospirillales</taxon>
        <taxon>Rhodospirillaceae</taxon>
        <taxon>Elstera</taxon>
    </lineage>
</organism>
<dbReference type="PANTHER" id="PTHR37029:SF1">
    <property type="entry name" value="SSR1768 PROTEIN"/>
    <property type="match status" value="1"/>
</dbReference>
<evidence type="ECO:0000313" key="1">
    <source>
        <dbReference type="EMBL" id="OYQ16773.1"/>
    </source>
</evidence>
<dbReference type="PANTHER" id="PTHR37029">
    <property type="entry name" value="SSR1768 PROTEIN"/>
    <property type="match status" value="1"/>
</dbReference>
<accession>A0A255XIG4</accession>
<sequence>MKTSYDPVVDALYVNFSAHTPVDSEEVAPGIVFDFDAENRLVGIEVLNAKARVATDTLVTAAE</sequence>
<dbReference type="Pfam" id="PF10049">
    <property type="entry name" value="DUF2283"/>
    <property type="match status" value="1"/>
</dbReference>
<comment type="caution">
    <text evidence="1">The sequence shown here is derived from an EMBL/GenBank/DDBJ whole genome shotgun (WGS) entry which is preliminary data.</text>
</comment>
<protein>
    <submittedName>
        <fullName evidence="1">DUF2283 domain-containing protein</fullName>
    </submittedName>
</protein>
<reference evidence="1 2" key="1">
    <citation type="submission" date="2017-07" db="EMBL/GenBank/DDBJ databases">
        <title>Elstera cyanobacteriorum sp. nov., a novel bacterium isolated from cyanobacterial aggregates in a eutrophic lake.</title>
        <authorList>
            <person name="Cai H."/>
        </authorList>
    </citation>
    <scope>NUCLEOTIDE SEQUENCE [LARGE SCALE GENOMIC DNA]</scope>
    <source>
        <strain evidence="1 2">TH019</strain>
    </source>
</reference>
<proteinExistence type="predicted"/>
<dbReference type="EMBL" id="NOXS01000035">
    <property type="protein sequence ID" value="OYQ16773.1"/>
    <property type="molecule type" value="Genomic_DNA"/>
</dbReference>
<dbReference type="Proteomes" id="UP000216361">
    <property type="component" value="Unassembled WGS sequence"/>
</dbReference>
<gene>
    <name evidence="1" type="ORF">CHR90_17495</name>
</gene>